<name>A0A1A5ZTD0_9TREE</name>
<accession>A0A1A5ZTD0</accession>
<proteinExistence type="predicted"/>
<dbReference type="GeneID" id="28972152"/>
<dbReference type="InterPro" id="IPR002347">
    <property type="entry name" value="SDR_fam"/>
</dbReference>
<feature type="domain" description="Ketoreductase (KR)" evidence="2">
    <location>
        <begin position="19"/>
        <end position="96"/>
    </location>
</feature>
<keyword evidence="5" id="KW-1185">Reference proteome</keyword>
<dbReference type="InterPro" id="IPR013968">
    <property type="entry name" value="PKS_KR"/>
</dbReference>
<reference evidence="4" key="2">
    <citation type="submission" date="2013-07" db="EMBL/GenBank/DDBJ databases">
        <authorList>
            <consortium name="The Broad Institute Genome Sequencing Platform"/>
            <person name="Cuomo C."/>
            <person name="Litvintseva A."/>
            <person name="Chen Y."/>
            <person name="Heitman J."/>
            <person name="Sun S."/>
            <person name="Springer D."/>
            <person name="Dromer F."/>
            <person name="Young S.K."/>
            <person name="Zeng Q."/>
            <person name="Gargeya S."/>
            <person name="Fitzgerald M."/>
            <person name="Abouelleil A."/>
            <person name="Alvarado L."/>
            <person name="Berlin A.M."/>
            <person name="Chapman S.B."/>
            <person name="Dewar J."/>
            <person name="Goldberg J."/>
            <person name="Griggs A."/>
            <person name="Gujja S."/>
            <person name="Hansen M."/>
            <person name="Howarth C."/>
            <person name="Imamovic A."/>
            <person name="Larimer J."/>
            <person name="McCowan C."/>
            <person name="Murphy C."/>
            <person name="Pearson M."/>
            <person name="Priest M."/>
            <person name="Roberts A."/>
            <person name="Saif S."/>
            <person name="Shea T."/>
            <person name="Sykes S."/>
            <person name="Wortman J."/>
            <person name="Nusbaum C."/>
            <person name="Birren B."/>
        </authorList>
    </citation>
    <scope>NUCLEOTIDE SEQUENCE</scope>
    <source>
        <strain evidence="4">CBS 10117</strain>
    </source>
</reference>
<dbReference type="InterPro" id="IPR036291">
    <property type="entry name" value="NAD(P)-bd_dom_sf"/>
</dbReference>
<dbReference type="AlphaFoldDB" id="A0A1A5ZTD0"/>
<dbReference type="PANTHER" id="PTHR47534">
    <property type="entry name" value="YALI0E05731P"/>
    <property type="match status" value="1"/>
</dbReference>
<keyword evidence="1" id="KW-0560">Oxidoreductase</keyword>
<evidence type="ECO:0000313" key="3">
    <source>
        <dbReference type="EMBL" id="OBR81071.1"/>
    </source>
</evidence>
<sequence>MVANPKADLQDLKLGPGSTAIVVGGTTGIGAAVARKLASVGCSRIVILGRDEKRASEVIDKLRQLSQDEFEGRFVKGDISYVNGIKTAFNDLKTSLGTDKVDYVVMCQNGPPTGTINLNEDGEGKEFTIQALSRFLFTFLILQDNLLSPGAKVMFIANTGLSYPLDLDDLSLKNVAAKGRSKALLTIDQSKRDSTVLDSVVLQFNTRFPQYTFYHLHPGLVKTELFNIHNFPFPLSYIAGLGLMVMGSTPDEYANVPVYILAHPDAKEQLGEGKLWDHRLHSKSPGAWPSDGQNRIKLWNKLLQMSGEQQ</sequence>
<dbReference type="OrthoDB" id="2898509at2759"/>
<evidence type="ECO:0000313" key="4">
    <source>
        <dbReference type="EMBL" id="WWC64298.1"/>
    </source>
</evidence>
<dbReference type="STRING" id="1296121.A0A1A5ZTD0"/>
<gene>
    <name evidence="3" type="ORF">I303_08453</name>
    <name evidence="4" type="ORF">I303_106908</name>
</gene>
<organism evidence="3">
    <name type="scientific">Kwoniella dejecticola CBS 10117</name>
    <dbReference type="NCBI Taxonomy" id="1296121"/>
    <lineage>
        <taxon>Eukaryota</taxon>
        <taxon>Fungi</taxon>
        <taxon>Dikarya</taxon>
        <taxon>Basidiomycota</taxon>
        <taxon>Agaricomycotina</taxon>
        <taxon>Tremellomycetes</taxon>
        <taxon>Tremellales</taxon>
        <taxon>Cryptococcaceae</taxon>
        <taxon>Kwoniella</taxon>
    </lineage>
</organism>
<dbReference type="GO" id="GO:0016491">
    <property type="term" value="F:oxidoreductase activity"/>
    <property type="evidence" value="ECO:0007669"/>
    <property type="project" value="UniProtKB-KW"/>
</dbReference>
<dbReference type="PANTHER" id="PTHR47534:SF3">
    <property type="entry name" value="ALCOHOL DEHYDROGENASE-LIKE C-TERMINAL DOMAIN-CONTAINING PROTEIN"/>
    <property type="match status" value="1"/>
</dbReference>
<dbReference type="PRINTS" id="PR00081">
    <property type="entry name" value="GDHRDH"/>
</dbReference>
<protein>
    <recommendedName>
        <fullName evidence="2">Ketoreductase (KR) domain-containing protein</fullName>
    </recommendedName>
</protein>
<reference evidence="3" key="1">
    <citation type="submission" date="2013-07" db="EMBL/GenBank/DDBJ databases">
        <title>The Genome Sequence of Cryptococcus dejecticola CBS10117.</title>
        <authorList>
            <consortium name="The Broad Institute Genome Sequencing Platform"/>
            <person name="Cuomo C."/>
            <person name="Litvintseva A."/>
            <person name="Chen Y."/>
            <person name="Heitman J."/>
            <person name="Sun S."/>
            <person name="Springer D."/>
            <person name="Dromer F."/>
            <person name="Young S.K."/>
            <person name="Zeng Q."/>
            <person name="Gargeya S."/>
            <person name="Fitzgerald M."/>
            <person name="Abouelleil A."/>
            <person name="Alvarado L."/>
            <person name="Berlin A.M."/>
            <person name="Chapman S.B."/>
            <person name="Dewar J."/>
            <person name="Goldberg J."/>
            <person name="Griggs A."/>
            <person name="Gujja S."/>
            <person name="Hansen M."/>
            <person name="Howarth C."/>
            <person name="Imamovic A."/>
            <person name="Larimer J."/>
            <person name="McCowan C."/>
            <person name="Murphy C."/>
            <person name="Pearson M."/>
            <person name="Priest M."/>
            <person name="Roberts A."/>
            <person name="Saif S."/>
            <person name="Shea T."/>
            <person name="Sykes S."/>
            <person name="Wortman J."/>
            <person name="Nusbaum C."/>
            <person name="Birren B."/>
        </authorList>
    </citation>
    <scope>NUCLEOTIDE SEQUENCE [LARGE SCALE GENOMIC DNA]</scope>
    <source>
        <strain evidence="3">CBS 10117</strain>
    </source>
</reference>
<dbReference type="SUPFAM" id="SSF51735">
    <property type="entry name" value="NAD(P)-binding Rossmann-fold domains"/>
    <property type="match status" value="1"/>
</dbReference>
<dbReference type="InterPro" id="IPR052228">
    <property type="entry name" value="Sec_Metab_Biosynth_Oxidored"/>
</dbReference>
<dbReference type="VEuPathDB" id="FungiDB:I303_08453"/>
<dbReference type="Pfam" id="PF08659">
    <property type="entry name" value="KR"/>
    <property type="match status" value="1"/>
</dbReference>
<evidence type="ECO:0000313" key="5">
    <source>
        <dbReference type="Proteomes" id="UP000078595"/>
    </source>
</evidence>
<reference evidence="4" key="3">
    <citation type="submission" date="2024-02" db="EMBL/GenBank/DDBJ databases">
        <title>Comparative genomics of Cryptococcus and Kwoniella reveals pathogenesis evolution and contrasting modes of karyotype evolution via chromosome fusion or intercentromeric recombination.</title>
        <authorList>
            <person name="Coelho M.A."/>
            <person name="David-Palma M."/>
            <person name="Shea T."/>
            <person name="Bowers K."/>
            <person name="McGinley-Smith S."/>
            <person name="Mohammad A.W."/>
            <person name="Gnirke A."/>
            <person name="Yurkov A.M."/>
            <person name="Nowrousian M."/>
            <person name="Sun S."/>
            <person name="Cuomo C.A."/>
            <person name="Heitman J."/>
        </authorList>
    </citation>
    <scope>NUCLEOTIDE SEQUENCE</scope>
    <source>
        <strain evidence="4">CBS 10117</strain>
    </source>
</reference>
<dbReference type="Proteomes" id="UP000078595">
    <property type="component" value="Chromosome 8"/>
</dbReference>
<evidence type="ECO:0000256" key="1">
    <source>
        <dbReference type="ARBA" id="ARBA00023002"/>
    </source>
</evidence>
<dbReference type="EMBL" id="CP144537">
    <property type="protein sequence ID" value="WWC64298.1"/>
    <property type="molecule type" value="Genomic_DNA"/>
</dbReference>
<dbReference type="EMBL" id="KI894038">
    <property type="protein sequence ID" value="OBR81071.1"/>
    <property type="molecule type" value="Genomic_DNA"/>
</dbReference>
<dbReference type="KEGG" id="kdj:28972152"/>
<dbReference type="RefSeq" id="XP_018258913.1">
    <property type="nucleotide sequence ID" value="XM_018411712.1"/>
</dbReference>
<dbReference type="Gene3D" id="3.40.50.720">
    <property type="entry name" value="NAD(P)-binding Rossmann-like Domain"/>
    <property type="match status" value="1"/>
</dbReference>
<evidence type="ECO:0000259" key="2">
    <source>
        <dbReference type="Pfam" id="PF08659"/>
    </source>
</evidence>